<accession>A0A177CM33</accession>
<dbReference type="GeneID" id="28763557"/>
<dbReference type="Proteomes" id="UP000077069">
    <property type="component" value="Unassembled WGS sequence"/>
</dbReference>
<dbReference type="RefSeq" id="XP_018038979.1">
    <property type="nucleotide sequence ID" value="XM_018180071.1"/>
</dbReference>
<dbReference type="AlphaFoldDB" id="A0A177CM33"/>
<protein>
    <submittedName>
        <fullName evidence="1">Uncharacterized protein</fullName>
    </submittedName>
</protein>
<evidence type="ECO:0000313" key="1">
    <source>
        <dbReference type="EMBL" id="OAG08614.1"/>
    </source>
</evidence>
<dbReference type="EMBL" id="KV441550">
    <property type="protein sequence ID" value="OAG08614.1"/>
    <property type="molecule type" value="Genomic_DNA"/>
</dbReference>
<evidence type="ECO:0000313" key="2">
    <source>
        <dbReference type="Proteomes" id="UP000077069"/>
    </source>
</evidence>
<dbReference type="InParanoid" id="A0A177CM33"/>
<proteinExistence type="predicted"/>
<reference evidence="1 2" key="1">
    <citation type="submission" date="2016-05" db="EMBL/GenBank/DDBJ databases">
        <title>Comparative analysis of secretome profiles of manganese(II)-oxidizing ascomycete fungi.</title>
        <authorList>
            <consortium name="DOE Joint Genome Institute"/>
            <person name="Zeiner C.A."/>
            <person name="Purvine S.O."/>
            <person name="Zink E.M."/>
            <person name="Wu S."/>
            <person name="Pasa-Tolic L."/>
            <person name="Chaput D.L."/>
            <person name="Haridas S."/>
            <person name="Grigoriev I.V."/>
            <person name="Santelli C.M."/>
            <person name="Hansel C.M."/>
        </authorList>
    </citation>
    <scope>NUCLEOTIDE SEQUENCE [LARGE SCALE GENOMIC DNA]</scope>
    <source>
        <strain evidence="1 2">AP3s5-JAC2a</strain>
    </source>
</reference>
<name>A0A177CM33_9PLEO</name>
<sequence>MATAAMVKAGVLKCIVMMICDPCGLQVLGISDFEKPNRWRKEADREMAIYAGQLEPLVSVNFVLMIAALPELNLGYNFVVTARRNAPITIKELDHQPRGSSVQILVLRHITLATVHLGGKSHSSGDLQFPRSRLAWHDLSRSPSMANFLGNSCHHGCMAPWSIKLSIKLSRGRLSSLPSSRRSSSKLSENTPELVLFGLLIAELRRISICPLYRHNACTMHGNIESQNISSLRSVSKADDYRVTSEMVNLVKGRRYKLLLTISNDRTVKQRVHGACDLDRDSRRRKDSGEKLELSDERVLL</sequence>
<keyword evidence="2" id="KW-1185">Reference proteome</keyword>
<organism evidence="1 2">
    <name type="scientific">Paraphaeosphaeria sporulosa</name>
    <dbReference type="NCBI Taxonomy" id="1460663"/>
    <lineage>
        <taxon>Eukaryota</taxon>
        <taxon>Fungi</taxon>
        <taxon>Dikarya</taxon>
        <taxon>Ascomycota</taxon>
        <taxon>Pezizomycotina</taxon>
        <taxon>Dothideomycetes</taxon>
        <taxon>Pleosporomycetidae</taxon>
        <taxon>Pleosporales</taxon>
        <taxon>Massarineae</taxon>
        <taxon>Didymosphaeriaceae</taxon>
        <taxon>Paraphaeosphaeria</taxon>
    </lineage>
</organism>
<gene>
    <name evidence="1" type="ORF">CC84DRAFT_1174068</name>
</gene>